<dbReference type="InterPro" id="IPR027417">
    <property type="entry name" value="P-loop_NTPase"/>
</dbReference>
<reference evidence="1" key="1">
    <citation type="submission" date="2021-01" db="EMBL/GenBank/DDBJ databases">
        <title>Modified the classification status of verrucomicrobia.</title>
        <authorList>
            <person name="Feng X."/>
        </authorList>
    </citation>
    <scope>NUCLEOTIDE SEQUENCE</scope>
    <source>
        <strain evidence="1">KCTC 12986</strain>
    </source>
</reference>
<protein>
    <recommendedName>
        <fullName evidence="3">Sulfotransferase family protein</fullName>
    </recommendedName>
</protein>
<dbReference type="AlphaFoldDB" id="A0A934RUI8"/>
<keyword evidence="2" id="KW-1185">Reference proteome</keyword>
<dbReference type="Proteomes" id="UP000604083">
    <property type="component" value="Unassembled WGS sequence"/>
</dbReference>
<accession>A0A934RUI8</accession>
<dbReference type="InterPro" id="IPR029063">
    <property type="entry name" value="SAM-dependent_MTases_sf"/>
</dbReference>
<evidence type="ECO:0000313" key="1">
    <source>
        <dbReference type="EMBL" id="MBK1835663.1"/>
    </source>
</evidence>
<comment type="caution">
    <text evidence="1">The sequence shown here is derived from an EMBL/GenBank/DDBJ whole genome shotgun (WGS) entry which is preliminary data.</text>
</comment>
<dbReference type="EMBL" id="JAENIO010000075">
    <property type="protein sequence ID" value="MBK1835663.1"/>
    <property type="molecule type" value="Genomic_DNA"/>
</dbReference>
<sequence length="353" mass="39508">MENALVTAATGRTLPELSRQELTEYALPGGDRQGKLAGEGEVRSPAIQHESVAYFERRGLLAGREVVTVVRNPFERALSQLFYLLRLLPEARTLFTGPSWADDLKRLAAFDGLLGHDLGACQVDWLKDGAGEVRVDRVLRFESLEEDFASLCADWGIRAELPHEMDSGRKFPWWQYYDEEARRMMAEKYGRDFEEFGYESGMPATGADEGLEERHHDLGKDRGFRESGRLMVPDGSLESLSAEGVWERFRPLQTILLAKDCRRALKPGGVLEVVTPDLAALGGLEDDPEFVHGYLVRHVPDAHCEAAGYVVNDLIADCRFVYDEGLLVETLAEGGFTAFERIEKPGWLVVRAC</sequence>
<evidence type="ECO:0008006" key="3">
    <source>
        <dbReference type="Google" id="ProtNLM"/>
    </source>
</evidence>
<dbReference type="SUPFAM" id="SSF53335">
    <property type="entry name" value="S-adenosyl-L-methionine-dependent methyltransferases"/>
    <property type="match status" value="1"/>
</dbReference>
<dbReference type="SUPFAM" id="SSF52540">
    <property type="entry name" value="P-loop containing nucleoside triphosphate hydrolases"/>
    <property type="match status" value="1"/>
</dbReference>
<proteinExistence type="predicted"/>
<name>A0A934RUI8_9BACT</name>
<gene>
    <name evidence="1" type="ORF">JIN78_16485</name>
</gene>
<organism evidence="1 2">
    <name type="scientific">Roseibacillus ishigakijimensis</name>
    <dbReference type="NCBI Taxonomy" id="454146"/>
    <lineage>
        <taxon>Bacteria</taxon>
        <taxon>Pseudomonadati</taxon>
        <taxon>Verrucomicrobiota</taxon>
        <taxon>Verrucomicrobiia</taxon>
        <taxon>Verrucomicrobiales</taxon>
        <taxon>Verrucomicrobiaceae</taxon>
        <taxon>Roseibacillus</taxon>
    </lineage>
</organism>
<evidence type="ECO:0000313" key="2">
    <source>
        <dbReference type="Proteomes" id="UP000604083"/>
    </source>
</evidence>
<dbReference type="RefSeq" id="WP_377174145.1">
    <property type="nucleotide sequence ID" value="NZ_JBHUJA010000018.1"/>
</dbReference>